<reference evidence="5 6" key="1">
    <citation type="submission" date="2019-07" db="EMBL/GenBank/DDBJ databases">
        <authorList>
            <person name="Duangmal K."/>
            <person name="Teo W.F.A."/>
        </authorList>
    </citation>
    <scope>NUCLEOTIDE SEQUENCE [LARGE SCALE GENOMIC DNA]</scope>
    <source>
        <strain evidence="5 6">TBRC 6029</strain>
    </source>
</reference>
<dbReference type="InterPro" id="IPR057326">
    <property type="entry name" value="KR_dom"/>
</dbReference>
<dbReference type="PRINTS" id="PR00080">
    <property type="entry name" value="SDRFAMILY"/>
</dbReference>
<sequence length="272" mass="28978">MSLDHRGALTLVTGASSGIGAEFARQFARRGSDLVLVARREDRLTALAAELKAEHGIAVTVLACDLAEPGAAAHLAAQLSDRGLRLTGLVNNAGFGTHGLFVEEEAERLRKEIALDVHAVVDLTRTFIDDLRASRQGVLINVASMAAYTPIPRMAVYGATKAFVLSFTEALWYEHRGTGLRVLALSPGATHTEFFDTADPEAAGGQRLQTPQQVVETALRALDRRNPPPSVVVGAMNRVATTVSRLAGRRQSLTMMGRLTARAATTATASAR</sequence>
<dbReference type="Pfam" id="PF00106">
    <property type="entry name" value="adh_short"/>
    <property type="match status" value="1"/>
</dbReference>
<evidence type="ECO:0000313" key="6">
    <source>
        <dbReference type="Proteomes" id="UP000320011"/>
    </source>
</evidence>
<accession>A0A558D0W9</accession>
<reference evidence="5 6" key="2">
    <citation type="submission" date="2019-08" db="EMBL/GenBank/DDBJ databases">
        <title>Amycolatopsis acidicola sp. nov., isolated from peat swamp forest soil.</title>
        <authorList>
            <person name="Srisuk N."/>
        </authorList>
    </citation>
    <scope>NUCLEOTIDE SEQUENCE [LARGE SCALE GENOMIC DNA]</scope>
    <source>
        <strain evidence="5 6">TBRC 6029</strain>
    </source>
</reference>
<dbReference type="SMART" id="SM00822">
    <property type="entry name" value="PKS_KR"/>
    <property type="match status" value="1"/>
</dbReference>
<dbReference type="OrthoDB" id="9797538at2"/>
<evidence type="ECO:0000256" key="3">
    <source>
        <dbReference type="RuleBase" id="RU000363"/>
    </source>
</evidence>
<dbReference type="PANTHER" id="PTHR44196">
    <property type="entry name" value="DEHYDROGENASE/REDUCTASE SDR FAMILY MEMBER 7B"/>
    <property type="match status" value="1"/>
</dbReference>
<evidence type="ECO:0000259" key="4">
    <source>
        <dbReference type="SMART" id="SM00822"/>
    </source>
</evidence>
<dbReference type="GO" id="GO:0016020">
    <property type="term" value="C:membrane"/>
    <property type="evidence" value="ECO:0007669"/>
    <property type="project" value="TreeGrafter"/>
</dbReference>
<protein>
    <submittedName>
        <fullName evidence="5">SDR family oxidoreductase</fullName>
    </submittedName>
</protein>
<evidence type="ECO:0000256" key="2">
    <source>
        <dbReference type="ARBA" id="ARBA00023002"/>
    </source>
</evidence>
<organism evidence="5 6">
    <name type="scientific">Amycolatopsis rhizosphaerae</name>
    <dbReference type="NCBI Taxonomy" id="2053003"/>
    <lineage>
        <taxon>Bacteria</taxon>
        <taxon>Bacillati</taxon>
        <taxon>Actinomycetota</taxon>
        <taxon>Actinomycetes</taxon>
        <taxon>Pseudonocardiales</taxon>
        <taxon>Pseudonocardiaceae</taxon>
        <taxon>Amycolatopsis</taxon>
    </lineage>
</organism>
<dbReference type="Proteomes" id="UP000320011">
    <property type="component" value="Unassembled WGS sequence"/>
</dbReference>
<dbReference type="PIRSF" id="PIRSF000126">
    <property type="entry name" value="11-beta-HSD1"/>
    <property type="match status" value="1"/>
</dbReference>
<dbReference type="PANTHER" id="PTHR44196:SF2">
    <property type="entry name" value="SHORT-CHAIN DEHYDROGENASE-RELATED"/>
    <property type="match status" value="1"/>
</dbReference>
<dbReference type="Gene3D" id="3.40.50.720">
    <property type="entry name" value="NAD(P)-binding Rossmann-like Domain"/>
    <property type="match status" value="1"/>
</dbReference>
<comment type="caution">
    <text evidence="5">The sequence shown here is derived from an EMBL/GenBank/DDBJ whole genome shotgun (WGS) entry which is preliminary data.</text>
</comment>
<dbReference type="CDD" id="cd05233">
    <property type="entry name" value="SDR_c"/>
    <property type="match status" value="1"/>
</dbReference>
<feature type="domain" description="Ketoreductase" evidence="4">
    <location>
        <begin position="8"/>
        <end position="188"/>
    </location>
</feature>
<gene>
    <name evidence="5" type="ORF">FNH05_10310</name>
</gene>
<dbReference type="RefSeq" id="WP_144587121.1">
    <property type="nucleotide sequence ID" value="NZ_VJWX01000072.1"/>
</dbReference>
<evidence type="ECO:0000256" key="1">
    <source>
        <dbReference type="ARBA" id="ARBA00006484"/>
    </source>
</evidence>
<comment type="similarity">
    <text evidence="1 3">Belongs to the short-chain dehydrogenases/reductases (SDR) family.</text>
</comment>
<dbReference type="PRINTS" id="PR00081">
    <property type="entry name" value="GDHRDH"/>
</dbReference>
<keyword evidence="2" id="KW-0560">Oxidoreductase</keyword>
<keyword evidence="6" id="KW-1185">Reference proteome</keyword>
<dbReference type="EMBL" id="VJWX01000072">
    <property type="protein sequence ID" value="TVT54645.1"/>
    <property type="molecule type" value="Genomic_DNA"/>
</dbReference>
<dbReference type="InterPro" id="IPR002347">
    <property type="entry name" value="SDR_fam"/>
</dbReference>
<proteinExistence type="inferred from homology"/>
<evidence type="ECO:0000313" key="5">
    <source>
        <dbReference type="EMBL" id="TVT54645.1"/>
    </source>
</evidence>
<dbReference type="InterPro" id="IPR036291">
    <property type="entry name" value="NAD(P)-bd_dom_sf"/>
</dbReference>
<name>A0A558D0W9_9PSEU</name>
<dbReference type="AlphaFoldDB" id="A0A558D0W9"/>
<dbReference type="GO" id="GO:0016491">
    <property type="term" value="F:oxidoreductase activity"/>
    <property type="evidence" value="ECO:0007669"/>
    <property type="project" value="UniProtKB-KW"/>
</dbReference>
<dbReference type="SUPFAM" id="SSF51735">
    <property type="entry name" value="NAD(P)-binding Rossmann-fold domains"/>
    <property type="match status" value="1"/>
</dbReference>